<dbReference type="EMBL" id="JADEXS010000168">
    <property type="protein sequence ID" value="MBE9023525.1"/>
    <property type="molecule type" value="Genomic_DNA"/>
</dbReference>
<proteinExistence type="predicted"/>
<sequence>MTPIAHISSTFGSKRENNWLRFALRAMSTTGCPVSLLSHPQISLLSTPLPATMFCDPLRKKLKVADDVCNTLACTDF</sequence>
<gene>
    <name evidence="1" type="ORF">IQ276_14135</name>
</gene>
<dbReference type="AlphaFoldDB" id="A0A8J6ZLB7"/>
<accession>A0A8J6ZLB7</accession>
<name>A0A8J6ZLB7_DESMC</name>
<dbReference type="RefSeq" id="WP_193917223.1">
    <property type="nucleotide sequence ID" value="NZ_JADEXS020000002.1"/>
</dbReference>
<organism evidence="1 2">
    <name type="scientific">Desmonostoc muscorum LEGE 12446</name>
    <dbReference type="NCBI Taxonomy" id="1828758"/>
    <lineage>
        <taxon>Bacteria</taxon>
        <taxon>Bacillati</taxon>
        <taxon>Cyanobacteriota</taxon>
        <taxon>Cyanophyceae</taxon>
        <taxon>Nostocales</taxon>
        <taxon>Nostocaceae</taxon>
        <taxon>Desmonostoc</taxon>
    </lineage>
</organism>
<evidence type="ECO:0000313" key="2">
    <source>
        <dbReference type="Proteomes" id="UP000622533"/>
    </source>
</evidence>
<dbReference type="Proteomes" id="UP000622533">
    <property type="component" value="Unassembled WGS sequence"/>
</dbReference>
<comment type="caution">
    <text evidence="1">The sequence shown here is derived from an EMBL/GenBank/DDBJ whole genome shotgun (WGS) entry which is preliminary data.</text>
</comment>
<reference evidence="1" key="1">
    <citation type="submission" date="2020-10" db="EMBL/GenBank/DDBJ databases">
        <authorList>
            <person name="Castelo-Branco R."/>
            <person name="Eusebio N."/>
            <person name="Adriana R."/>
            <person name="Vieira A."/>
            <person name="Brugerolle De Fraissinette N."/>
            <person name="Rezende De Castro R."/>
            <person name="Schneider M.P."/>
            <person name="Vasconcelos V."/>
            <person name="Leao P.N."/>
        </authorList>
    </citation>
    <scope>NUCLEOTIDE SEQUENCE</scope>
    <source>
        <strain evidence="1">LEGE 12446</strain>
    </source>
</reference>
<evidence type="ECO:0000313" key="1">
    <source>
        <dbReference type="EMBL" id="MBE9023525.1"/>
    </source>
</evidence>
<keyword evidence="2" id="KW-1185">Reference proteome</keyword>
<protein>
    <submittedName>
        <fullName evidence="1">Uncharacterized protein</fullName>
    </submittedName>
</protein>